<dbReference type="GO" id="GO:0008270">
    <property type="term" value="F:zinc ion binding"/>
    <property type="evidence" value="ECO:0007669"/>
    <property type="project" value="UniProtKB-KW"/>
</dbReference>
<dbReference type="GO" id="GO:0006351">
    <property type="term" value="P:DNA-templated transcription"/>
    <property type="evidence" value="ECO:0007669"/>
    <property type="project" value="InterPro"/>
</dbReference>
<proteinExistence type="predicted"/>
<dbReference type="PROSITE" id="PS50048">
    <property type="entry name" value="ZN2_CY6_FUNGAL_2"/>
    <property type="match status" value="1"/>
</dbReference>
<keyword evidence="3" id="KW-0677">Repeat</keyword>
<keyword evidence="5" id="KW-0862">Zinc</keyword>
<feature type="domain" description="C2H2-type" evidence="13">
    <location>
        <begin position="3"/>
        <end position="25"/>
    </location>
</feature>
<keyword evidence="6" id="KW-0805">Transcription regulation</keyword>
<dbReference type="InterPro" id="IPR001138">
    <property type="entry name" value="Zn2Cys6_DnaBD"/>
</dbReference>
<evidence type="ECO:0000313" key="15">
    <source>
        <dbReference type="Proteomes" id="UP000042958"/>
    </source>
</evidence>
<evidence type="ECO:0000256" key="8">
    <source>
        <dbReference type="ARBA" id="ARBA00023163"/>
    </source>
</evidence>
<dbReference type="SUPFAM" id="SSF57701">
    <property type="entry name" value="Zn2/Cys6 DNA-binding domain"/>
    <property type="match status" value="1"/>
</dbReference>
<dbReference type="PANTHER" id="PTHR40626">
    <property type="entry name" value="MIP31509P"/>
    <property type="match status" value="1"/>
</dbReference>
<evidence type="ECO:0000256" key="3">
    <source>
        <dbReference type="ARBA" id="ARBA00022737"/>
    </source>
</evidence>
<evidence type="ECO:0008006" key="16">
    <source>
        <dbReference type="Google" id="ProtNLM"/>
    </source>
</evidence>
<dbReference type="Proteomes" id="UP000042958">
    <property type="component" value="Unassembled WGS sequence"/>
</dbReference>
<evidence type="ECO:0000256" key="5">
    <source>
        <dbReference type="ARBA" id="ARBA00022833"/>
    </source>
</evidence>
<sequence length="618" mass="69642">MMFQCSQCDKAYQRKTHLVRHESTHNPLLTSSCPFCHKSFQKPEITRRHSKSCAKKNNQPLPPSARPGRKRLSCQPCFLAKTACDRSCPCSRCRNLGRQCIYETSTSTSYPAHISTSMSPSPVINNTSRRMINGGGPFSFLRHFASPSVHKDRLAIGETAKCSIRRNFEKLYTNLEDALVPADPLAAFSGDLQIPGISTQLALSSDYFFSEYPSEVLLPSKLSNQLTQLTNDLVETSKSMINGPINTQQPLELMELSAVLSVSNIPSFISAFFQSLHWHLPIVHFPTFDPGNISNPLLLAISLAGAAYSLPRDDANFSPYIFDVAEEYIFRKIANLSIASSQEDLTHLMPTVQLIQSALIMEMLQFGRDDIQTRRRIRIIRHPCLVSTIRSLGFLKLKRSTAPRVFDYWTWTMLVAEEMCIRIACWVFLADGFLTVCFKNYPALSVFEMDCHLAWSAELWEAEDAESFSKIAVAHAIDVPLPPLSEVVDQLLETPKTAGPTPWSSSLSPEHLLIIIYAISSLAFQARSGLLKYLSPEKISRAAANWKQIWDSVVKTPKKEQLLHLGYPKHAEELWWLLNATLEVANKHDKRFPYLDNAATDELGSLNDFIQWCYRSTS</sequence>
<dbReference type="PANTHER" id="PTHR40626:SF1">
    <property type="entry name" value="TRANSCRIPTION FACTOR WITH C2H2 AND ZN(2)-CYS(6) DNA BINDING DOMAIN (EUROFUNG)"/>
    <property type="match status" value="1"/>
</dbReference>
<protein>
    <recommendedName>
        <fullName evidence="16">Zn(2)-C6 fungal-type domain-containing protein</fullName>
    </recommendedName>
</protein>
<dbReference type="CDD" id="cd00067">
    <property type="entry name" value="GAL4"/>
    <property type="match status" value="1"/>
</dbReference>
<dbReference type="GO" id="GO:0000978">
    <property type="term" value="F:RNA polymerase II cis-regulatory region sequence-specific DNA binding"/>
    <property type="evidence" value="ECO:0007669"/>
    <property type="project" value="InterPro"/>
</dbReference>
<evidence type="ECO:0000256" key="11">
    <source>
        <dbReference type="SAM" id="MobiDB-lite"/>
    </source>
</evidence>
<evidence type="ECO:0000256" key="1">
    <source>
        <dbReference type="ARBA" id="ARBA00004123"/>
    </source>
</evidence>
<dbReference type="Pfam" id="PF04082">
    <property type="entry name" value="Fungal_trans"/>
    <property type="match status" value="1"/>
</dbReference>
<dbReference type="AlphaFoldDB" id="A0A0F7TSR0"/>
<dbReference type="PROSITE" id="PS00028">
    <property type="entry name" value="ZINC_FINGER_C2H2_1"/>
    <property type="match status" value="1"/>
</dbReference>
<dbReference type="InterPro" id="IPR051059">
    <property type="entry name" value="VerF-like"/>
</dbReference>
<keyword evidence="4 10" id="KW-0863">Zinc-finger</keyword>
<evidence type="ECO:0000256" key="4">
    <source>
        <dbReference type="ARBA" id="ARBA00022771"/>
    </source>
</evidence>
<dbReference type="PROSITE" id="PS50157">
    <property type="entry name" value="ZINC_FINGER_C2H2_2"/>
    <property type="match status" value="1"/>
</dbReference>
<dbReference type="STRING" id="104259.A0A0F7TSR0"/>
<keyword evidence="9" id="KW-0539">Nucleus</keyword>
<dbReference type="SMART" id="SM00066">
    <property type="entry name" value="GAL4"/>
    <property type="match status" value="1"/>
</dbReference>
<feature type="region of interest" description="Disordered" evidence="11">
    <location>
        <begin position="47"/>
        <end position="69"/>
    </location>
</feature>
<organism evidence="14 15">
    <name type="scientific">Penicillium brasilianum</name>
    <dbReference type="NCBI Taxonomy" id="104259"/>
    <lineage>
        <taxon>Eukaryota</taxon>
        <taxon>Fungi</taxon>
        <taxon>Dikarya</taxon>
        <taxon>Ascomycota</taxon>
        <taxon>Pezizomycotina</taxon>
        <taxon>Eurotiomycetes</taxon>
        <taxon>Eurotiomycetidae</taxon>
        <taxon>Eurotiales</taxon>
        <taxon>Aspergillaceae</taxon>
        <taxon>Penicillium</taxon>
    </lineage>
</organism>
<keyword evidence="2" id="KW-0479">Metal-binding</keyword>
<evidence type="ECO:0000256" key="10">
    <source>
        <dbReference type="PROSITE-ProRule" id="PRU00042"/>
    </source>
</evidence>
<dbReference type="InterPro" id="IPR013087">
    <property type="entry name" value="Znf_C2H2_type"/>
</dbReference>
<reference evidence="15" key="1">
    <citation type="journal article" date="2015" name="Genome Announc.">
        <title>Draft genome sequence of the fungus Penicillium brasilianum MG11.</title>
        <authorList>
            <person name="Horn F."/>
            <person name="Linde J."/>
            <person name="Mattern D.J."/>
            <person name="Walther G."/>
            <person name="Guthke R."/>
            <person name="Brakhage A.A."/>
            <person name="Valiante V."/>
        </authorList>
    </citation>
    <scope>NUCLEOTIDE SEQUENCE [LARGE SCALE GENOMIC DNA]</scope>
    <source>
        <strain evidence="15">MG11</strain>
    </source>
</reference>
<keyword evidence="8" id="KW-0804">Transcription</keyword>
<name>A0A0F7TSR0_PENBI</name>
<dbReference type="CDD" id="cd12148">
    <property type="entry name" value="fungal_TF_MHR"/>
    <property type="match status" value="1"/>
</dbReference>
<keyword evidence="7" id="KW-0238">DNA-binding</keyword>
<comment type="subcellular location">
    <subcellularLocation>
        <location evidence="1">Nucleus</location>
    </subcellularLocation>
</comment>
<dbReference type="OrthoDB" id="654211at2759"/>
<evidence type="ECO:0000256" key="2">
    <source>
        <dbReference type="ARBA" id="ARBA00022723"/>
    </source>
</evidence>
<dbReference type="GO" id="GO:0000785">
    <property type="term" value="C:chromatin"/>
    <property type="evidence" value="ECO:0007669"/>
    <property type="project" value="TreeGrafter"/>
</dbReference>
<feature type="domain" description="Zn(2)-C6 fungal-type" evidence="12">
    <location>
        <begin position="73"/>
        <end position="102"/>
    </location>
</feature>
<dbReference type="Gene3D" id="4.10.240.10">
    <property type="entry name" value="Zn(2)-C6 fungal-type DNA-binding domain"/>
    <property type="match status" value="1"/>
</dbReference>
<evidence type="ECO:0000313" key="14">
    <source>
        <dbReference type="EMBL" id="CEJ58846.1"/>
    </source>
</evidence>
<evidence type="ECO:0000259" key="12">
    <source>
        <dbReference type="PROSITE" id="PS50048"/>
    </source>
</evidence>
<evidence type="ECO:0000256" key="7">
    <source>
        <dbReference type="ARBA" id="ARBA00023125"/>
    </source>
</evidence>
<dbReference type="InterPro" id="IPR036236">
    <property type="entry name" value="Znf_C2H2_sf"/>
</dbReference>
<accession>A0A0F7TSR0</accession>
<dbReference type="InterPro" id="IPR036864">
    <property type="entry name" value="Zn2-C6_fun-type_DNA-bd_sf"/>
</dbReference>
<dbReference type="Gene3D" id="3.30.160.60">
    <property type="entry name" value="Classic Zinc Finger"/>
    <property type="match status" value="1"/>
</dbReference>
<dbReference type="InterPro" id="IPR007219">
    <property type="entry name" value="XnlR_reg_dom"/>
</dbReference>
<dbReference type="GO" id="GO:0005634">
    <property type="term" value="C:nucleus"/>
    <property type="evidence" value="ECO:0007669"/>
    <property type="project" value="UniProtKB-SubCell"/>
</dbReference>
<evidence type="ECO:0000256" key="6">
    <source>
        <dbReference type="ARBA" id="ARBA00023015"/>
    </source>
</evidence>
<evidence type="ECO:0000256" key="9">
    <source>
        <dbReference type="ARBA" id="ARBA00023242"/>
    </source>
</evidence>
<keyword evidence="15" id="KW-1185">Reference proteome</keyword>
<dbReference type="SUPFAM" id="SSF57667">
    <property type="entry name" value="beta-beta-alpha zinc fingers"/>
    <property type="match status" value="1"/>
</dbReference>
<dbReference type="EMBL" id="CDHK01000006">
    <property type="protein sequence ID" value="CEJ58846.1"/>
    <property type="molecule type" value="Genomic_DNA"/>
</dbReference>
<gene>
    <name evidence="14" type="ORF">PMG11_07492</name>
</gene>
<evidence type="ECO:0000259" key="13">
    <source>
        <dbReference type="PROSITE" id="PS50157"/>
    </source>
</evidence>
<dbReference type="GO" id="GO:0000981">
    <property type="term" value="F:DNA-binding transcription factor activity, RNA polymerase II-specific"/>
    <property type="evidence" value="ECO:0007669"/>
    <property type="project" value="InterPro"/>
</dbReference>